<dbReference type="PANTHER" id="PTHR34693:SF1">
    <property type="entry name" value="PROTEIN PAR32"/>
    <property type="match status" value="1"/>
</dbReference>
<dbReference type="GeneID" id="43580018"/>
<name>A0A5E8B4G5_9ASCO</name>
<feature type="region of interest" description="Disordered" evidence="1">
    <location>
        <begin position="1"/>
        <end position="85"/>
    </location>
</feature>
<dbReference type="OrthoDB" id="3063476at2759"/>
<dbReference type="RefSeq" id="XP_031851809.1">
    <property type="nucleotide sequence ID" value="XM_031995918.1"/>
</dbReference>
<reference evidence="2 3" key="1">
    <citation type="submission" date="2019-09" db="EMBL/GenBank/DDBJ databases">
        <authorList>
            <person name="Brejova B."/>
        </authorList>
    </citation>
    <scope>NUCLEOTIDE SEQUENCE [LARGE SCALE GENOMIC DNA]</scope>
</reference>
<keyword evidence="3" id="KW-1185">Reference proteome</keyword>
<accession>A0A5E8B4G5</accession>
<gene>
    <name evidence="2" type="ORF">SAPINGB_P001195</name>
</gene>
<feature type="compositionally biased region" description="Polar residues" evidence="1">
    <location>
        <begin position="154"/>
        <end position="168"/>
    </location>
</feature>
<sequence length="200" mass="21701">MSSEDQPQQPHKEHHKHIHSPRFGFSSPKLGFSSPKLGFSSPKISFHKHGHEDSPKPEGASPHVSGSPRVGTNSPHFDIDENSDVPKFYSTGRGGAGNMGFGSPNLSPKIIPAEEAIHPLHQEVFTTGRGGAGNMAKHLDQKTVEILQDEGIPSPQTDPSKPTMSNMSIGRGGFGNVRATREAVQQEKSIFEKMKEHISK</sequence>
<evidence type="ECO:0000313" key="2">
    <source>
        <dbReference type="EMBL" id="VVT46401.1"/>
    </source>
</evidence>
<dbReference type="InterPro" id="IPR053203">
    <property type="entry name" value="Cisplatin_resist-associated"/>
</dbReference>
<dbReference type="PANTHER" id="PTHR34693">
    <property type="entry name" value="PROTEIN PAR32"/>
    <property type="match status" value="1"/>
</dbReference>
<organism evidence="2 3">
    <name type="scientific">Magnusiomyces paraingens</name>
    <dbReference type="NCBI Taxonomy" id="2606893"/>
    <lineage>
        <taxon>Eukaryota</taxon>
        <taxon>Fungi</taxon>
        <taxon>Dikarya</taxon>
        <taxon>Ascomycota</taxon>
        <taxon>Saccharomycotina</taxon>
        <taxon>Dipodascomycetes</taxon>
        <taxon>Dipodascales</taxon>
        <taxon>Dipodascaceae</taxon>
        <taxon>Magnusiomyces</taxon>
    </lineage>
</organism>
<proteinExistence type="predicted"/>
<protein>
    <submittedName>
        <fullName evidence="2">Uncharacterized protein</fullName>
    </submittedName>
</protein>
<dbReference type="EMBL" id="CABVLU010000001">
    <property type="protein sequence ID" value="VVT46401.1"/>
    <property type="molecule type" value="Genomic_DNA"/>
</dbReference>
<dbReference type="Pfam" id="PF12223">
    <property type="entry name" value="DUF3602"/>
    <property type="match status" value="1"/>
</dbReference>
<dbReference type="AlphaFoldDB" id="A0A5E8B4G5"/>
<dbReference type="Proteomes" id="UP000398389">
    <property type="component" value="Unassembled WGS sequence"/>
</dbReference>
<dbReference type="InterPro" id="IPR022024">
    <property type="entry name" value="DUF3602"/>
</dbReference>
<feature type="region of interest" description="Disordered" evidence="1">
    <location>
        <begin position="150"/>
        <end position="174"/>
    </location>
</feature>
<evidence type="ECO:0000256" key="1">
    <source>
        <dbReference type="SAM" id="MobiDB-lite"/>
    </source>
</evidence>
<evidence type="ECO:0000313" key="3">
    <source>
        <dbReference type="Proteomes" id="UP000398389"/>
    </source>
</evidence>